<dbReference type="Gene3D" id="3.30.70.2450">
    <property type="match status" value="1"/>
</dbReference>
<dbReference type="AlphaFoldDB" id="A0A366LGB9"/>
<dbReference type="EMBL" id="QMEY01000047">
    <property type="protein sequence ID" value="RBQ12192.1"/>
    <property type="molecule type" value="Genomic_DNA"/>
</dbReference>
<organism evidence="3 4">
    <name type="scientific">Spongiactinospora rosea</name>
    <dbReference type="NCBI Taxonomy" id="2248750"/>
    <lineage>
        <taxon>Bacteria</taxon>
        <taxon>Bacillati</taxon>
        <taxon>Actinomycetota</taxon>
        <taxon>Actinomycetes</taxon>
        <taxon>Streptosporangiales</taxon>
        <taxon>Streptosporangiaceae</taxon>
        <taxon>Spongiactinospora</taxon>
    </lineage>
</organism>
<dbReference type="Pfam" id="PF01494">
    <property type="entry name" value="FAD_binding_3"/>
    <property type="match status" value="1"/>
</dbReference>
<dbReference type="PANTHER" id="PTHR43476:SF5">
    <property type="entry name" value="FAD-DEPENDENT MONOOXYGENASE"/>
    <property type="match status" value="1"/>
</dbReference>
<accession>A0A366LGB9</accession>
<dbReference type="InterPro" id="IPR002938">
    <property type="entry name" value="FAD-bd"/>
</dbReference>
<feature type="domain" description="FAD-binding" evidence="2">
    <location>
        <begin position="6"/>
        <end position="343"/>
    </location>
</feature>
<dbReference type="OrthoDB" id="4324356at2"/>
<evidence type="ECO:0000256" key="1">
    <source>
        <dbReference type="ARBA" id="ARBA00023002"/>
    </source>
</evidence>
<evidence type="ECO:0000313" key="3">
    <source>
        <dbReference type="EMBL" id="RBQ12192.1"/>
    </source>
</evidence>
<dbReference type="PANTHER" id="PTHR43476">
    <property type="entry name" value="3-(3-HYDROXY-PHENYL)PROPIONATE/3-HYDROXYCINNAMIC ACID HYDROXYLASE"/>
    <property type="match status" value="1"/>
</dbReference>
<proteinExistence type="predicted"/>
<protein>
    <recommendedName>
        <fullName evidence="2">FAD-binding domain-containing protein</fullName>
    </recommendedName>
</protein>
<name>A0A366LGB9_9ACTN</name>
<dbReference type="RefSeq" id="WP_113986816.1">
    <property type="nucleotide sequence ID" value="NZ_QMEY01000047.1"/>
</dbReference>
<keyword evidence="1" id="KW-0560">Oxidoreductase</keyword>
<comment type="caution">
    <text evidence="3">The sequence shown here is derived from an EMBL/GenBank/DDBJ whole genome shotgun (WGS) entry which is preliminary data.</text>
</comment>
<dbReference type="InterPro" id="IPR050631">
    <property type="entry name" value="PheA/TfdB_FAD_monoxygenase"/>
</dbReference>
<dbReference type="InterPro" id="IPR036188">
    <property type="entry name" value="FAD/NAD-bd_sf"/>
</dbReference>
<dbReference type="Gene3D" id="3.50.50.60">
    <property type="entry name" value="FAD/NAD(P)-binding domain"/>
    <property type="match status" value="1"/>
</dbReference>
<evidence type="ECO:0000259" key="2">
    <source>
        <dbReference type="Pfam" id="PF01494"/>
    </source>
</evidence>
<sequence>MENSRADVAVIGAGPAGLVLTEVLARRGISVTIVEKQADPTLSRQGALLQPVTLDLLHRLAAFEHSAEQEGAITAIEEYGPQGKIFSGFFADLTNTPVHHALNITQGMLRKLLLDKVSRHPLVAVRTGAAVQRIDSMRPGQCSIVIREGNGAERQRRIDSRWIVAADGKLSETRRLAGIKARIEGGDHQLSLVPVPTPEGYPRTIRAHRRPDGMATTVPGAAPGMTYVFTHLADRDATPQTVVDWAIRTVSGQDDILTMALRSHANPNKIISIAPQIVHTPTWRQEGVILLGDSSHGMYNIGGQGLNTALQDALLVGEAIRSDDAVGGTEHLDAFVRARRPFIDEFQAGQRKLGSGFWPVGGGTSWFRDRFEELSLGQSELRKRWSEIVDELSVAGQGNI</sequence>
<gene>
    <name evidence="3" type="ORF">DP939_44165</name>
</gene>
<keyword evidence="4" id="KW-1185">Reference proteome</keyword>
<dbReference type="GO" id="GO:0071949">
    <property type="term" value="F:FAD binding"/>
    <property type="evidence" value="ECO:0007669"/>
    <property type="project" value="InterPro"/>
</dbReference>
<dbReference type="GO" id="GO:0016491">
    <property type="term" value="F:oxidoreductase activity"/>
    <property type="evidence" value="ECO:0007669"/>
    <property type="project" value="UniProtKB-KW"/>
</dbReference>
<dbReference type="Proteomes" id="UP000253303">
    <property type="component" value="Unassembled WGS sequence"/>
</dbReference>
<reference evidence="3 4" key="1">
    <citation type="submission" date="2018-06" db="EMBL/GenBank/DDBJ databases">
        <title>Sphaerisporangium craniellae sp. nov., isolated from a marine sponge in the South China Sea.</title>
        <authorList>
            <person name="Li L."/>
        </authorList>
    </citation>
    <scope>NUCLEOTIDE SEQUENCE [LARGE SCALE GENOMIC DNA]</scope>
    <source>
        <strain evidence="3 4">LHW63015</strain>
    </source>
</reference>
<dbReference type="PRINTS" id="PR00420">
    <property type="entry name" value="RNGMNOXGNASE"/>
</dbReference>
<dbReference type="SUPFAM" id="SSF51905">
    <property type="entry name" value="FAD/NAD(P)-binding domain"/>
    <property type="match status" value="1"/>
</dbReference>
<evidence type="ECO:0000313" key="4">
    <source>
        <dbReference type="Proteomes" id="UP000253303"/>
    </source>
</evidence>